<reference evidence="1 2" key="1">
    <citation type="submission" date="2024-02" db="EMBL/GenBank/DDBJ databases">
        <title>Chromosome-level genome assembly of the Eurasian Minnow (Phoxinus phoxinus).</title>
        <authorList>
            <person name="Oriowo T.O."/>
            <person name="Martin S."/>
            <person name="Stange M."/>
            <person name="Chrysostomakis Y."/>
            <person name="Brown T."/>
            <person name="Winkler S."/>
            <person name="Kukowka S."/>
            <person name="Myers E.W."/>
            <person name="Bohne A."/>
        </authorList>
    </citation>
    <scope>NUCLEOTIDE SEQUENCE [LARGE SCALE GENOMIC DNA]</scope>
    <source>
        <strain evidence="1">ZFMK-TIS-60720</strain>
        <tissue evidence="1">Whole Organism</tissue>
    </source>
</reference>
<dbReference type="Proteomes" id="UP001364617">
    <property type="component" value="Unassembled WGS sequence"/>
</dbReference>
<name>A0AAN9H583_9TELE</name>
<evidence type="ECO:0000313" key="1">
    <source>
        <dbReference type="EMBL" id="KAK7152515.1"/>
    </source>
</evidence>
<gene>
    <name evidence="1" type="ORF">R3I93_010665</name>
</gene>
<proteinExistence type="predicted"/>
<organism evidence="1 2">
    <name type="scientific">Phoxinus phoxinus</name>
    <name type="common">Eurasian minnow</name>
    <dbReference type="NCBI Taxonomy" id="58324"/>
    <lineage>
        <taxon>Eukaryota</taxon>
        <taxon>Metazoa</taxon>
        <taxon>Chordata</taxon>
        <taxon>Craniata</taxon>
        <taxon>Vertebrata</taxon>
        <taxon>Euteleostomi</taxon>
        <taxon>Actinopterygii</taxon>
        <taxon>Neopterygii</taxon>
        <taxon>Teleostei</taxon>
        <taxon>Ostariophysi</taxon>
        <taxon>Cypriniformes</taxon>
        <taxon>Leuciscidae</taxon>
        <taxon>Phoxininae</taxon>
        <taxon>Phoxinus</taxon>
    </lineage>
</organism>
<dbReference type="EMBL" id="JAYKXH010000011">
    <property type="protein sequence ID" value="KAK7152515.1"/>
    <property type="molecule type" value="Genomic_DNA"/>
</dbReference>
<evidence type="ECO:0000313" key="2">
    <source>
        <dbReference type="Proteomes" id="UP001364617"/>
    </source>
</evidence>
<comment type="caution">
    <text evidence="1">The sequence shown here is derived from an EMBL/GenBank/DDBJ whole genome shotgun (WGS) entry which is preliminary data.</text>
</comment>
<protein>
    <submittedName>
        <fullName evidence="1">Uncharacterized protein</fullName>
    </submittedName>
</protein>
<accession>A0AAN9H583</accession>
<dbReference type="AlphaFoldDB" id="A0AAN9H583"/>
<keyword evidence="2" id="KW-1185">Reference proteome</keyword>
<sequence length="54" mass="6293">MSFSQSPSSVLSLLWNMFILEAEEKFLRGPVIDASEREHFDRRIKKQLKKSGKP</sequence>